<reference evidence="1" key="1">
    <citation type="submission" date="2022-06" db="EMBL/GenBank/DDBJ databases">
        <title>Genomic Encyclopedia of Archaeal and Bacterial Type Strains, Phase II (KMG-II): from individual species to whole genera.</title>
        <authorList>
            <person name="Goeker M."/>
        </authorList>
    </citation>
    <scope>NUCLEOTIDE SEQUENCE</scope>
    <source>
        <strain evidence="1">DSM 43935</strain>
    </source>
</reference>
<sequence length="83" mass="9134">MTSIQEVQAVLDTIRDLLAEMYRGASSARDRLDEAIELLTETSRTHHESLVPAGFAVVSERMPDFLGQISASMQSVETLAARL</sequence>
<comment type="caution">
    <text evidence="1">The sequence shown here is derived from an EMBL/GenBank/DDBJ whole genome shotgun (WGS) entry which is preliminary data.</text>
</comment>
<accession>A0AAE3KKA6</accession>
<gene>
    <name evidence="1" type="ORF">LX83_006058</name>
</gene>
<evidence type="ECO:0000313" key="2">
    <source>
        <dbReference type="Proteomes" id="UP001206128"/>
    </source>
</evidence>
<protein>
    <submittedName>
        <fullName evidence="1">Uncharacterized protein</fullName>
    </submittedName>
</protein>
<name>A0AAE3KKA6_9PSEU</name>
<organism evidence="1 2">
    <name type="scientific">Goodfellowiella coeruleoviolacea</name>
    <dbReference type="NCBI Taxonomy" id="334858"/>
    <lineage>
        <taxon>Bacteria</taxon>
        <taxon>Bacillati</taxon>
        <taxon>Actinomycetota</taxon>
        <taxon>Actinomycetes</taxon>
        <taxon>Pseudonocardiales</taxon>
        <taxon>Pseudonocardiaceae</taxon>
        <taxon>Goodfellowiella</taxon>
    </lineage>
</organism>
<dbReference type="AlphaFoldDB" id="A0AAE3KKA6"/>
<evidence type="ECO:0000313" key="1">
    <source>
        <dbReference type="EMBL" id="MCP2169174.1"/>
    </source>
</evidence>
<dbReference type="Proteomes" id="UP001206128">
    <property type="component" value="Unassembled WGS sequence"/>
</dbReference>
<dbReference type="RefSeq" id="WP_253777708.1">
    <property type="nucleotide sequence ID" value="NZ_JAMTCK010000017.1"/>
</dbReference>
<dbReference type="EMBL" id="JAMTCK010000017">
    <property type="protein sequence ID" value="MCP2169174.1"/>
    <property type="molecule type" value="Genomic_DNA"/>
</dbReference>
<keyword evidence="2" id="KW-1185">Reference proteome</keyword>
<proteinExistence type="predicted"/>